<dbReference type="GO" id="GO:0042910">
    <property type="term" value="F:xenobiotic transmembrane transporter activity"/>
    <property type="evidence" value="ECO:0007669"/>
    <property type="project" value="InterPro"/>
</dbReference>
<comment type="caution">
    <text evidence="3">The sequence shown here is derived from an EMBL/GenBank/DDBJ whole genome shotgun (WGS) entry which is preliminary data.</text>
</comment>
<dbReference type="PANTHER" id="PTHR11206">
    <property type="entry name" value="MULTIDRUG RESISTANCE PROTEIN"/>
    <property type="match status" value="1"/>
</dbReference>
<keyword evidence="2" id="KW-1133">Transmembrane helix</keyword>
<dbReference type="AlphaFoldDB" id="A0A438DHA5"/>
<dbReference type="EMBL" id="QGNW01001623">
    <property type="protein sequence ID" value="RVW34828.1"/>
    <property type="molecule type" value="Genomic_DNA"/>
</dbReference>
<dbReference type="InterPro" id="IPR002528">
    <property type="entry name" value="MATE_fam"/>
</dbReference>
<proteinExistence type="inferred from homology"/>
<dbReference type="GO" id="GO:0016020">
    <property type="term" value="C:membrane"/>
    <property type="evidence" value="ECO:0007669"/>
    <property type="project" value="InterPro"/>
</dbReference>
<gene>
    <name evidence="3" type="primary">DTX25_2</name>
    <name evidence="3" type="ORF">CK203_078046</name>
</gene>
<evidence type="ECO:0000313" key="3">
    <source>
        <dbReference type="EMBL" id="RVW34828.1"/>
    </source>
</evidence>
<reference evidence="3 4" key="1">
    <citation type="journal article" date="2018" name="PLoS Genet.">
        <title>Population sequencing reveals clonal diversity and ancestral inbreeding in the grapevine cultivar Chardonnay.</title>
        <authorList>
            <person name="Roach M.J."/>
            <person name="Johnson D.L."/>
            <person name="Bohlmann J."/>
            <person name="van Vuuren H.J."/>
            <person name="Jones S.J."/>
            <person name="Pretorius I.S."/>
            <person name="Schmidt S.A."/>
            <person name="Borneman A.R."/>
        </authorList>
    </citation>
    <scope>NUCLEOTIDE SEQUENCE [LARGE SCALE GENOMIC DNA]</scope>
    <source>
        <strain evidence="4">cv. Chardonnay</strain>
        <tissue evidence="3">Leaf</tissue>
    </source>
</reference>
<dbReference type="GO" id="GO:0015297">
    <property type="term" value="F:antiporter activity"/>
    <property type="evidence" value="ECO:0007669"/>
    <property type="project" value="InterPro"/>
</dbReference>
<keyword evidence="2" id="KW-0472">Membrane</keyword>
<feature type="transmembrane region" description="Helical" evidence="2">
    <location>
        <begin position="210"/>
        <end position="233"/>
    </location>
</feature>
<accession>A0A438DHA5</accession>
<organism evidence="3 4">
    <name type="scientific">Vitis vinifera</name>
    <name type="common">Grape</name>
    <dbReference type="NCBI Taxonomy" id="29760"/>
    <lineage>
        <taxon>Eukaryota</taxon>
        <taxon>Viridiplantae</taxon>
        <taxon>Streptophyta</taxon>
        <taxon>Embryophyta</taxon>
        <taxon>Tracheophyta</taxon>
        <taxon>Spermatophyta</taxon>
        <taxon>Magnoliopsida</taxon>
        <taxon>eudicotyledons</taxon>
        <taxon>Gunneridae</taxon>
        <taxon>Pentapetalae</taxon>
        <taxon>rosids</taxon>
        <taxon>Vitales</taxon>
        <taxon>Vitaceae</taxon>
        <taxon>Viteae</taxon>
        <taxon>Vitis</taxon>
    </lineage>
</organism>
<protein>
    <submittedName>
        <fullName evidence="3">Protein detoxification 25</fullName>
    </submittedName>
</protein>
<sequence>MGGGERKFKLEHRLNGAGRYLFCSVVTEEVKRFSFEGRGFHGGWAVLAEKLRSLGVIPSVEIRGVVSPVKARRTQNKGTVNWWNLCRVGKAVVYFRNALSLPLRGWLQFVRNEATDRKPVFKWIPSPRGRIKLSNLPLSGGSGTNHGCTTPPRTLYLVNQGLKPGTSYACTKVPACGAAVEVLELSISLELMYQWQLVAGSRCSLSGLELWYNAIILLLAGYLKNASVAISAFSICLNINAWEFMIALGFLSGSCVRISNELGRGNAKAAKFSIKVVLSVAIGGGWQAVVAIVNLGCYYVIGIPLGVLLAYVADLSVRGMWIGMLCGVGAQTLVLMYMTWRIDWDDQVKKASVRLNRWSLKSPEESNQSTLQA</sequence>
<comment type="similarity">
    <text evidence="1">Belongs to the multi antimicrobial extrusion (MATE) (TC 2.A.66.1) family.</text>
</comment>
<name>A0A438DHA5_VITVI</name>
<evidence type="ECO:0000256" key="1">
    <source>
        <dbReference type="ARBA" id="ARBA00010199"/>
    </source>
</evidence>
<dbReference type="Proteomes" id="UP000288805">
    <property type="component" value="Unassembled WGS sequence"/>
</dbReference>
<evidence type="ECO:0000256" key="2">
    <source>
        <dbReference type="SAM" id="Phobius"/>
    </source>
</evidence>
<dbReference type="Pfam" id="PF01554">
    <property type="entry name" value="MatE"/>
    <property type="match status" value="1"/>
</dbReference>
<feature type="transmembrane region" description="Helical" evidence="2">
    <location>
        <begin position="321"/>
        <end position="340"/>
    </location>
</feature>
<evidence type="ECO:0000313" key="4">
    <source>
        <dbReference type="Proteomes" id="UP000288805"/>
    </source>
</evidence>
<keyword evidence="2" id="KW-0812">Transmembrane</keyword>